<name>A0AAD7BVK7_MYCRO</name>
<dbReference type="AlphaFoldDB" id="A0AAD7BVK7"/>
<dbReference type="Proteomes" id="UP001221757">
    <property type="component" value="Unassembled WGS sequence"/>
</dbReference>
<evidence type="ECO:0000256" key="1">
    <source>
        <dbReference type="SAM" id="MobiDB-lite"/>
    </source>
</evidence>
<keyword evidence="3" id="KW-1185">Reference proteome</keyword>
<feature type="compositionally biased region" description="Basic residues" evidence="1">
    <location>
        <begin position="394"/>
        <end position="404"/>
    </location>
</feature>
<evidence type="ECO:0000313" key="2">
    <source>
        <dbReference type="EMBL" id="KAJ7632084.1"/>
    </source>
</evidence>
<reference evidence="2" key="1">
    <citation type="submission" date="2023-03" db="EMBL/GenBank/DDBJ databases">
        <title>Massive genome expansion in bonnet fungi (Mycena s.s.) driven by repeated elements and novel gene families across ecological guilds.</title>
        <authorList>
            <consortium name="Lawrence Berkeley National Laboratory"/>
            <person name="Harder C.B."/>
            <person name="Miyauchi S."/>
            <person name="Viragh M."/>
            <person name="Kuo A."/>
            <person name="Thoen E."/>
            <person name="Andreopoulos B."/>
            <person name="Lu D."/>
            <person name="Skrede I."/>
            <person name="Drula E."/>
            <person name="Henrissat B."/>
            <person name="Morin E."/>
            <person name="Kohler A."/>
            <person name="Barry K."/>
            <person name="LaButti K."/>
            <person name="Morin E."/>
            <person name="Salamov A."/>
            <person name="Lipzen A."/>
            <person name="Mereny Z."/>
            <person name="Hegedus B."/>
            <person name="Baldrian P."/>
            <person name="Stursova M."/>
            <person name="Weitz H."/>
            <person name="Taylor A."/>
            <person name="Grigoriev I.V."/>
            <person name="Nagy L.G."/>
            <person name="Martin F."/>
            <person name="Kauserud H."/>
        </authorList>
    </citation>
    <scope>NUCLEOTIDE SEQUENCE</scope>
    <source>
        <strain evidence="2">CBHHK067</strain>
    </source>
</reference>
<accession>A0AAD7BVK7</accession>
<gene>
    <name evidence="2" type="ORF">B0H17DRAFT_1217557</name>
</gene>
<evidence type="ECO:0000313" key="3">
    <source>
        <dbReference type="Proteomes" id="UP001221757"/>
    </source>
</evidence>
<sequence length="442" mass="48895">MADAGVAQLKMGTSRKRAWKRKAKEACRSNKLWAEGVREDLMHPHIEAYADALARGWRAERNYWQKVCNEFHGRISWRLRDHEEPELPLPAYDLFVVPPEEILSDEERTKKRSTPYRIRQWLKYRVRALCKSLGSKTDVTNPFAVLLAKLSAVMIPHKARQSYQQYMRELYARNIAAEVDARWKAQSIDKDGAVNMKTPNAPFRCAEAIWGRAVAEAHAEKAAYDKAMKAGPSQTPEAKQKCIDSLAKFMGPLIKGLQEYTGLHCLVVLGGPMPKHGGAIRTVHLSGGCNHDSVPVHFPAWNKLRFGREVLGFMKEYLATAFSAEECSKAALPAAASLADVPYQMDDQEPSDSDSDSESGSESESAASKAGESDSDSDDSASESGSAAEGGGGKKARKAKKTKAKLKEKEKAGTAPKRKQGKGEEESSSKARKRTRAQEKED</sequence>
<dbReference type="EMBL" id="JARKIE010000493">
    <property type="protein sequence ID" value="KAJ7632084.1"/>
    <property type="molecule type" value="Genomic_DNA"/>
</dbReference>
<organism evidence="2 3">
    <name type="scientific">Mycena rosella</name>
    <name type="common">Pink bonnet</name>
    <name type="synonym">Agaricus rosellus</name>
    <dbReference type="NCBI Taxonomy" id="1033263"/>
    <lineage>
        <taxon>Eukaryota</taxon>
        <taxon>Fungi</taxon>
        <taxon>Dikarya</taxon>
        <taxon>Basidiomycota</taxon>
        <taxon>Agaricomycotina</taxon>
        <taxon>Agaricomycetes</taxon>
        <taxon>Agaricomycetidae</taxon>
        <taxon>Agaricales</taxon>
        <taxon>Marasmiineae</taxon>
        <taxon>Mycenaceae</taxon>
        <taxon>Mycena</taxon>
    </lineage>
</organism>
<protein>
    <submittedName>
        <fullName evidence="2">Uncharacterized protein</fullName>
    </submittedName>
</protein>
<proteinExistence type="predicted"/>
<feature type="compositionally biased region" description="Acidic residues" evidence="1">
    <location>
        <begin position="346"/>
        <end position="361"/>
    </location>
</feature>
<feature type="region of interest" description="Disordered" evidence="1">
    <location>
        <begin position="344"/>
        <end position="442"/>
    </location>
</feature>
<comment type="caution">
    <text evidence="2">The sequence shown here is derived from an EMBL/GenBank/DDBJ whole genome shotgun (WGS) entry which is preliminary data.</text>
</comment>